<keyword evidence="7" id="KW-1185">Reference proteome</keyword>
<dbReference type="Proteomes" id="UP001589775">
    <property type="component" value="Unassembled WGS sequence"/>
</dbReference>
<evidence type="ECO:0000256" key="2">
    <source>
        <dbReference type="ARBA" id="ARBA00022723"/>
    </source>
</evidence>
<dbReference type="RefSeq" id="WP_378390373.1">
    <property type="nucleotide sequence ID" value="NZ_JBHLWM010000008.1"/>
</dbReference>
<dbReference type="PROSITE" id="PS51007">
    <property type="entry name" value="CYTC"/>
    <property type="match status" value="1"/>
</dbReference>
<keyword evidence="2 4" id="KW-0479">Metal-binding</keyword>
<gene>
    <name evidence="6" type="ORF">ACFFJ6_18140</name>
</gene>
<dbReference type="EMBL" id="JBHLWM010000008">
    <property type="protein sequence ID" value="MFC0242417.1"/>
    <property type="molecule type" value="Genomic_DNA"/>
</dbReference>
<keyword evidence="1 4" id="KW-0349">Heme</keyword>
<keyword evidence="3 4" id="KW-0408">Iron</keyword>
<evidence type="ECO:0000256" key="3">
    <source>
        <dbReference type="ARBA" id="ARBA00023004"/>
    </source>
</evidence>
<evidence type="ECO:0000259" key="5">
    <source>
        <dbReference type="PROSITE" id="PS51007"/>
    </source>
</evidence>
<dbReference type="SUPFAM" id="SSF46626">
    <property type="entry name" value="Cytochrome c"/>
    <property type="match status" value="1"/>
</dbReference>
<organism evidence="6 7">
    <name type="scientific">Rhodopseudomonas telluris</name>
    <dbReference type="NCBI Taxonomy" id="644215"/>
    <lineage>
        <taxon>Bacteria</taxon>
        <taxon>Pseudomonadati</taxon>
        <taxon>Pseudomonadota</taxon>
        <taxon>Alphaproteobacteria</taxon>
        <taxon>Hyphomicrobiales</taxon>
        <taxon>Nitrobacteraceae</taxon>
        <taxon>Rhodopseudomonas</taxon>
    </lineage>
</organism>
<reference evidence="6 7" key="1">
    <citation type="submission" date="2024-09" db="EMBL/GenBank/DDBJ databases">
        <authorList>
            <person name="Sun Q."/>
            <person name="Mori K."/>
        </authorList>
    </citation>
    <scope>NUCLEOTIDE SEQUENCE [LARGE SCALE GENOMIC DNA]</scope>
    <source>
        <strain evidence="6 7">KCTC 23279</strain>
    </source>
</reference>
<evidence type="ECO:0000313" key="6">
    <source>
        <dbReference type="EMBL" id="MFC0242417.1"/>
    </source>
</evidence>
<accession>A0ABV6EW09</accession>
<proteinExistence type="predicted"/>
<dbReference type="Gene3D" id="1.10.760.10">
    <property type="entry name" value="Cytochrome c-like domain"/>
    <property type="match status" value="1"/>
</dbReference>
<dbReference type="InterPro" id="IPR036909">
    <property type="entry name" value="Cyt_c-like_dom_sf"/>
</dbReference>
<protein>
    <submittedName>
        <fullName evidence="6">C-type cytochrome</fullName>
    </submittedName>
</protein>
<evidence type="ECO:0000313" key="7">
    <source>
        <dbReference type="Proteomes" id="UP001589775"/>
    </source>
</evidence>
<comment type="caution">
    <text evidence="6">The sequence shown here is derived from an EMBL/GenBank/DDBJ whole genome shotgun (WGS) entry which is preliminary data.</text>
</comment>
<evidence type="ECO:0000256" key="1">
    <source>
        <dbReference type="ARBA" id="ARBA00022617"/>
    </source>
</evidence>
<dbReference type="InterPro" id="IPR009056">
    <property type="entry name" value="Cyt_c-like_dom"/>
</dbReference>
<sequence length="262" mass="29831">MKNSLIRADLIVRHVPNDLGGFGDRALDRFEDLQCVFGDDVARLVDLPLSAVFVRAVGEPACVAEQRGRQDDRRDQDRPQQLERIALGAQHLREWLEVAAIELQLSIFSSRGKQFASGWRERGISGQGSNYRSWNRYSKQIWFTALRHEPRIDKRYKRMEMRSFFLSLTLLAGAHCASFAADAVNGETLAKRWCAGCHLVSEDQRKGTDLVPSFASIAARPDFDEDRLAVFLLEPHPKMESMALSRIETRNIAAYIAELKRR</sequence>
<feature type="domain" description="Cytochrome c" evidence="5">
    <location>
        <begin position="181"/>
        <end position="260"/>
    </location>
</feature>
<evidence type="ECO:0000256" key="4">
    <source>
        <dbReference type="PROSITE-ProRule" id="PRU00433"/>
    </source>
</evidence>
<name>A0ABV6EW09_9BRAD</name>